<dbReference type="STRING" id="2594813.A0A395MC06"/>
<evidence type="ECO:0000256" key="5">
    <source>
        <dbReference type="ARBA" id="ARBA00022692"/>
    </source>
</evidence>
<dbReference type="GO" id="GO:0016705">
    <property type="term" value="F:oxidoreductase activity, acting on paired donors, with incorporation or reduction of molecular oxygen"/>
    <property type="evidence" value="ECO:0007669"/>
    <property type="project" value="InterPro"/>
</dbReference>
<dbReference type="CDD" id="cd11061">
    <property type="entry name" value="CYP67-like"/>
    <property type="match status" value="1"/>
</dbReference>
<keyword evidence="8" id="KW-0560">Oxidoreductase</keyword>
<evidence type="ECO:0000256" key="3">
    <source>
        <dbReference type="ARBA" id="ARBA00010617"/>
    </source>
</evidence>
<dbReference type="InterPro" id="IPR036396">
    <property type="entry name" value="Cyt_P450_sf"/>
</dbReference>
<keyword evidence="15" id="KW-1185">Reference proteome</keyword>
<proteinExistence type="inferred from homology"/>
<sequence>MVTSDQTTTWVLFRSYDGSLFETGAASRASTAVVAGLAVHHLLLRKGEWHLKAPTIIETWLCSFPILYSLEALWGAKNNMGNAFNALYLMSIFALSLLISIALYRVFFHKLNSFPGPRLAAISKLWHSANCVGAKNHLLLERMRKQYGDFVRTGCFPFSIRTTPTAAHQLTGSMESLGPNEITIFDPETLVKIDGPGSKTRKSDFYDFLWPAAGLVNFRDVSFHDARRRIWMQAVSAKNLPVYESQIAEHAEKWEKLLGTHADQGTMVPFRDMAYWYAFDVMGMFMLSESFDMISSSESHWAVDNLRRAMKILGPCQMTPWLAQIGFKYLKGYWLVRDWHATVNWCRERLQDRIKSDDGATNIASHLISDSIRNESVEKDENLLTGEAVVGIIAGSDTTGPTLTMVFYLLARHPEHQAKLYEELQQIDVTDREALKTLPHLNAVIDETMRCYPAIMTGGNRDTPPEGMTIAGRFIPGDVTIVSPRYTIFRSERCYVNPDEFIPERWTSRPDLIKDSRSFRPFASGRYSCVGKSLALTQLRVVTALFVSKFRFTFASGDDPDSTVKGLKDQFTTAPGPLKLMFQARK</sequence>
<dbReference type="SUPFAM" id="SSF48264">
    <property type="entry name" value="Cytochrome P450"/>
    <property type="match status" value="1"/>
</dbReference>
<dbReference type="OrthoDB" id="6692864at2759"/>
<dbReference type="AlphaFoldDB" id="A0A395MC06"/>
<evidence type="ECO:0000256" key="2">
    <source>
        <dbReference type="ARBA" id="ARBA00004370"/>
    </source>
</evidence>
<organism evidence="14 15">
    <name type="scientific">Fusarium flagelliforme</name>
    <dbReference type="NCBI Taxonomy" id="2675880"/>
    <lineage>
        <taxon>Eukaryota</taxon>
        <taxon>Fungi</taxon>
        <taxon>Dikarya</taxon>
        <taxon>Ascomycota</taxon>
        <taxon>Pezizomycotina</taxon>
        <taxon>Sordariomycetes</taxon>
        <taxon>Hypocreomycetidae</taxon>
        <taxon>Hypocreales</taxon>
        <taxon>Nectriaceae</taxon>
        <taxon>Fusarium</taxon>
        <taxon>Fusarium incarnatum-equiseti species complex</taxon>
    </lineage>
</organism>
<comment type="subcellular location">
    <subcellularLocation>
        <location evidence="2">Membrane</location>
    </subcellularLocation>
</comment>
<keyword evidence="7 13" id="KW-1133">Transmembrane helix</keyword>
<evidence type="ECO:0000256" key="8">
    <source>
        <dbReference type="ARBA" id="ARBA00023002"/>
    </source>
</evidence>
<comment type="similarity">
    <text evidence="3">Belongs to the cytochrome P450 family.</text>
</comment>
<dbReference type="Gene3D" id="1.10.630.10">
    <property type="entry name" value="Cytochrome P450"/>
    <property type="match status" value="1"/>
</dbReference>
<dbReference type="PANTHER" id="PTHR24305:SF112">
    <property type="entry name" value="L-ORNITHINE-N5-MONOOXYGENASE (EUROFUNG)"/>
    <property type="match status" value="1"/>
</dbReference>
<accession>A0A395MC06</accession>
<feature type="transmembrane region" description="Helical" evidence="13">
    <location>
        <begin position="86"/>
        <end position="108"/>
    </location>
</feature>
<dbReference type="GO" id="GO:0016020">
    <property type="term" value="C:membrane"/>
    <property type="evidence" value="ECO:0007669"/>
    <property type="project" value="UniProtKB-SubCell"/>
</dbReference>
<gene>
    <name evidence="14" type="ORF">FIE12Z_10289</name>
</gene>
<dbReference type="EMBL" id="PXXK01000351">
    <property type="protein sequence ID" value="RFN45424.1"/>
    <property type="molecule type" value="Genomic_DNA"/>
</dbReference>
<dbReference type="InterPro" id="IPR001128">
    <property type="entry name" value="Cyt_P450"/>
</dbReference>
<dbReference type="PRINTS" id="PR00463">
    <property type="entry name" value="EP450I"/>
</dbReference>
<keyword evidence="6 12" id="KW-0479">Metal-binding</keyword>
<evidence type="ECO:0000313" key="14">
    <source>
        <dbReference type="EMBL" id="RFN45424.1"/>
    </source>
</evidence>
<evidence type="ECO:0000256" key="1">
    <source>
        <dbReference type="ARBA" id="ARBA00001971"/>
    </source>
</evidence>
<comment type="caution">
    <text evidence="14">The sequence shown here is derived from an EMBL/GenBank/DDBJ whole genome shotgun (WGS) entry which is preliminary data.</text>
</comment>
<evidence type="ECO:0000256" key="4">
    <source>
        <dbReference type="ARBA" id="ARBA00022617"/>
    </source>
</evidence>
<evidence type="ECO:0000256" key="13">
    <source>
        <dbReference type="SAM" id="Phobius"/>
    </source>
</evidence>
<comment type="cofactor">
    <cofactor evidence="1 12">
        <name>heme</name>
        <dbReference type="ChEBI" id="CHEBI:30413"/>
    </cofactor>
</comment>
<dbReference type="GO" id="GO:0004497">
    <property type="term" value="F:monooxygenase activity"/>
    <property type="evidence" value="ECO:0007669"/>
    <property type="project" value="UniProtKB-KW"/>
</dbReference>
<evidence type="ECO:0000256" key="6">
    <source>
        <dbReference type="ARBA" id="ARBA00022723"/>
    </source>
</evidence>
<reference evidence="14 15" key="1">
    <citation type="journal article" date="2018" name="PLoS Pathog.">
        <title>Evolution of structural diversity of trichothecenes, a family of toxins produced by plant pathogenic and entomopathogenic fungi.</title>
        <authorList>
            <person name="Proctor R.H."/>
            <person name="McCormick S.P."/>
            <person name="Kim H.S."/>
            <person name="Cardoza R.E."/>
            <person name="Stanley A.M."/>
            <person name="Lindo L."/>
            <person name="Kelly A."/>
            <person name="Brown D.W."/>
            <person name="Lee T."/>
            <person name="Vaughan M.M."/>
            <person name="Alexander N.J."/>
            <person name="Busman M."/>
            <person name="Gutierrez S."/>
        </authorList>
    </citation>
    <scope>NUCLEOTIDE SEQUENCE [LARGE SCALE GENOMIC DNA]</scope>
    <source>
        <strain evidence="14 15">NRRL 13405</strain>
    </source>
</reference>
<keyword evidence="4 12" id="KW-0349">Heme</keyword>
<keyword evidence="5 13" id="KW-0812">Transmembrane</keyword>
<evidence type="ECO:0000256" key="9">
    <source>
        <dbReference type="ARBA" id="ARBA00023004"/>
    </source>
</evidence>
<keyword evidence="10" id="KW-0503">Monooxygenase</keyword>
<dbReference type="PRINTS" id="PR00385">
    <property type="entry name" value="P450"/>
</dbReference>
<keyword evidence="9 12" id="KW-0408">Iron</keyword>
<dbReference type="GO" id="GO:0020037">
    <property type="term" value="F:heme binding"/>
    <property type="evidence" value="ECO:0007669"/>
    <property type="project" value="InterPro"/>
</dbReference>
<evidence type="ECO:0000313" key="15">
    <source>
        <dbReference type="Proteomes" id="UP000265631"/>
    </source>
</evidence>
<dbReference type="Proteomes" id="UP000265631">
    <property type="component" value="Unassembled WGS sequence"/>
</dbReference>
<name>A0A395MC06_9HYPO</name>
<dbReference type="InterPro" id="IPR050121">
    <property type="entry name" value="Cytochrome_P450_monoxygenase"/>
</dbReference>
<dbReference type="InterPro" id="IPR002401">
    <property type="entry name" value="Cyt_P450_E_grp-I"/>
</dbReference>
<protein>
    <submittedName>
        <fullName evidence="14">Cytochrome p450</fullName>
    </submittedName>
</protein>
<dbReference type="PANTHER" id="PTHR24305">
    <property type="entry name" value="CYTOCHROME P450"/>
    <property type="match status" value="1"/>
</dbReference>
<evidence type="ECO:0000256" key="10">
    <source>
        <dbReference type="ARBA" id="ARBA00023033"/>
    </source>
</evidence>
<dbReference type="GO" id="GO:0005506">
    <property type="term" value="F:iron ion binding"/>
    <property type="evidence" value="ECO:0007669"/>
    <property type="project" value="InterPro"/>
</dbReference>
<dbReference type="Pfam" id="PF00067">
    <property type="entry name" value="p450"/>
    <property type="match status" value="1"/>
</dbReference>
<keyword evidence="11 13" id="KW-0472">Membrane</keyword>
<evidence type="ECO:0000256" key="7">
    <source>
        <dbReference type="ARBA" id="ARBA00022989"/>
    </source>
</evidence>
<evidence type="ECO:0000256" key="12">
    <source>
        <dbReference type="PIRSR" id="PIRSR602401-1"/>
    </source>
</evidence>
<feature type="binding site" description="axial binding residue" evidence="12">
    <location>
        <position position="529"/>
    </location>
    <ligand>
        <name>heme</name>
        <dbReference type="ChEBI" id="CHEBI:30413"/>
    </ligand>
    <ligandPart>
        <name>Fe</name>
        <dbReference type="ChEBI" id="CHEBI:18248"/>
    </ligandPart>
</feature>
<evidence type="ECO:0000256" key="11">
    <source>
        <dbReference type="ARBA" id="ARBA00023136"/>
    </source>
</evidence>